<reference evidence="1" key="2">
    <citation type="submission" date="2020-09" db="EMBL/GenBank/DDBJ databases">
        <authorList>
            <person name="Sun Q."/>
            <person name="Zhou Y."/>
        </authorList>
    </citation>
    <scope>NUCLEOTIDE SEQUENCE</scope>
    <source>
        <strain evidence="1">CGMCC 4.7299</strain>
    </source>
</reference>
<evidence type="ECO:0000313" key="2">
    <source>
        <dbReference type="Proteomes" id="UP000656042"/>
    </source>
</evidence>
<keyword evidence="2" id="KW-1185">Reference proteome</keyword>
<name>A0A8J3FRX9_9ACTN</name>
<dbReference type="Proteomes" id="UP000656042">
    <property type="component" value="Unassembled WGS sequence"/>
</dbReference>
<dbReference type="EMBL" id="BMMX01000074">
    <property type="protein sequence ID" value="GGL20119.1"/>
    <property type="molecule type" value="Genomic_DNA"/>
</dbReference>
<organism evidence="1 2">
    <name type="scientific">Mangrovihabitans endophyticus</name>
    <dbReference type="NCBI Taxonomy" id="1751298"/>
    <lineage>
        <taxon>Bacteria</taxon>
        <taxon>Bacillati</taxon>
        <taxon>Actinomycetota</taxon>
        <taxon>Actinomycetes</taxon>
        <taxon>Micromonosporales</taxon>
        <taxon>Micromonosporaceae</taxon>
        <taxon>Mangrovihabitans</taxon>
    </lineage>
</organism>
<sequence>MPPLRRTDLPDPVPGMQFNGPEHPQFHVVLPPADRVGPPIVFGYDTPPAAPRQLFVNTVPHRGMQTCRRAAVRGAEGCQSRPAESPAAR</sequence>
<comment type="caution">
    <text evidence="1">The sequence shown here is derived from an EMBL/GenBank/DDBJ whole genome shotgun (WGS) entry which is preliminary data.</text>
</comment>
<gene>
    <name evidence="1" type="ORF">GCM10012284_63410</name>
</gene>
<protein>
    <submittedName>
        <fullName evidence="1">Uncharacterized protein</fullName>
    </submittedName>
</protein>
<dbReference type="AlphaFoldDB" id="A0A8J3FRX9"/>
<accession>A0A8J3FRX9</accession>
<reference evidence="1" key="1">
    <citation type="journal article" date="2014" name="Int. J. Syst. Evol. Microbiol.">
        <title>Complete genome sequence of Corynebacterium casei LMG S-19264T (=DSM 44701T), isolated from a smear-ripened cheese.</title>
        <authorList>
            <consortium name="US DOE Joint Genome Institute (JGI-PGF)"/>
            <person name="Walter F."/>
            <person name="Albersmeier A."/>
            <person name="Kalinowski J."/>
            <person name="Ruckert C."/>
        </authorList>
    </citation>
    <scope>NUCLEOTIDE SEQUENCE</scope>
    <source>
        <strain evidence="1">CGMCC 4.7299</strain>
    </source>
</reference>
<proteinExistence type="predicted"/>
<evidence type="ECO:0000313" key="1">
    <source>
        <dbReference type="EMBL" id="GGL20119.1"/>
    </source>
</evidence>